<sequence>MTIRDFKSLPEARQTYPKVIKSLLPIVGGKKKGKKNVLPEATYSVNELKVNKTNLQDYRRICGFADNGQIPPTYFAVLSQSLQMNMMVDEAFPFAMLGLVHVANSVTQHRRIADSEVVSMRVSFANLRDHDKGKQFDFVTEVYSGEDLVWEGTSTYLSRQKTESSGSRDSKPKTVNQKPDATKDDLHSIFAVPEDIGRRYAKISGDFNLIHIHAVTAKAFGFPKAIAHGMWSKAKCLSVMDLPEAYTVDVAFKLPILLPSEVELIGDNLAKLQKDGTVEFDLYSAKNDKPHLAGTIKKL</sequence>
<dbReference type="AlphaFoldDB" id="A0A1R4EIG8"/>
<dbReference type="Pfam" id="PF01575">
    <property type="entry name" value="MaoC_dehydratas"/>
    <property type="match status" value="1"/>
</dbReference>
<evidence type="ECO:0000313" key="4">
    <source>
        <dbReference type="Proteomes" id="UP000188169"/>
    </source>
</evidence>
<name>A0A1R4EIG8_9GAMM</name>
<evidence type="ECO:0000313" key="3">
    <source>
        <dbReference type="EMBL" id="SJM38282.1"/>
    </source>
</evidence>
<dbReference type="EMBL" id="FUGD01000137">
    <property type="protein sequence ID" value="SJM38282.1"/>
    <property type="molecule type" value="Genomic_DNA"/>
</dbReference>
<evidence type="ECO:0000259" key="2">
    <source>
        <dbReference type="Pfam" id="PF01575"/>
    </source>
</evidence>
<reference evidence="4" key="1">
    <citation type="submission" date="2017-02" db="EMBL/GenBank/DDBJ databases">
        <authorList>
            <person name="Mornico D."/>
        </authorList>
    </citation>
    <scope>NUCLEOTIDE SEQUENCE [LARGE SCALE GENOMIC DNA]</scope>
</reference>
<organism evidence="3 4">
    <name type="scientific">Psychrobacter pasteurii</name>
    <dbReference type="NCBI Taxonomy" id="1945520"/>
    <lineage>
        <taxon>Bacteria</taxon>
        <taxon>Pseudomonadati</taxon>
        <taxon>Pseudomonadota</taxon>
        <taxon>Gammaproteobacteria</taxon>
        <taxon>Moraxellales</taxon>
        <taxon>Moraxellaceae</taxon>
        <taxon>Psychrobacter</taxon>
    </lineage>
</organism>
<dbReference type="STRING" id="1945520.A1019T_02272"/>
<dbReference type="InterPro" id="IPR002539">
    <property type="entry name" value="MaoC-like_dom"/>
</dbReference>
<dbReference type="OrthoDB" id="9774179at2"/>
<evidence type="ECO:0000256" key="1">
    <source>
        <dbReference type="SAM" id="MobiDB-lite"/>
    </source>
</evidence>
<dbReference type="SUPFAM" id="SSF54637">
    <property type="entry name" value="Thioesterase/thiol ester dehydrase-isomerase"/>
    <property type="match status" value="2"/>
</dbReference>
<protein>
    <submittedName>
        <fullName evidence="3">MaoC like domain protein</fullName>
    </submittedName>
</protein>
<dbReference type="Proteomes" id="UP000188169">
    <property type="component" value="Unassembled WGS sequence"/>
</dbReference>
<keyword evidence="4" id="KW-1185">Reference proteome</keyword>
<feature type="region of interest" description="Disordered" evidence="1">
    <location>
        <begin position="160"/>
        <end position="181"/>
    </location>
</feature>
<dbReference type="RefSeq" id="WP_077449642.1">
    <property type="nucleotide sequence ID" value="NZ_FUGD01000137.1"/>
</dbReference>
<dbReference type="InterPro" id="IPR029069">
    <property type="entry name" value="HotDog_dom_sf"/>
</dbReference>
<accession>A0A1R4EIG8</accession>
<gene>
    <name evidence="3" type="ORF">A1019T_02272</name>
</gene>
<feature type="compositionally biased region" description="Basic and acidic residues" evidence="1">
    <location>
        <begin position="160"/>
        <end position="172"/>
    </location>
</feature>
<dbReference type="PANTHER" id="PTHR43841:SF1">
    <property type="entry name" value="3-HYDROXYACYL-THIOESTER DEHYDRATASE X"/>
    <property type="match status" value="1"/>
</dbReference>
<feature type="domain" description="MaoC-like" evidence="2">
    <location>
        <begin position="175"/>
        <end position="234"/>
    </location>
</feature>
<dbReference type="Gene3D" id="3.10.129.10">
    <property type="entry name" value="Hotdog Thioesterase"/>
    <property type="match status" value="1"/>
</dbReference>
<dbReference type="PANTHER" id="PTHR43841">
    <property type="entry name" value="3-HYDROXYACYL-THIOESTER DEHYDRATASE HTDX-RELATED"/>
    <property type="match status" value="1"/>
</dbReference>
<proteinExistence type="predicted"/>